<dbReference type="Pfam" id="PF02709">
    <property type="entry name" value="Glyco_transf_7C"/>
    <property type="match status" value="1"/>
</dbReference>
<accession>A0A7S0ZJI3</accession>
<dbReference type="InterPro" id="IPR029044">
    <property type="entry name" value="Nucleotide-diphossugar_trans"/>
</dbReference>
<dbReference type="AlphaFoldDB" id="A0A7S0ZJI3"/>
<keyword evidence="1" id="KW-0808">Transferase</keyword>
<evidence type="ECO:0000313" key="4">
    <source>
        <dbReference type="EMBL" id="CAD8823816.1"/>
    </source>
</evidence>
<name>A0A7S0ZJI3_9RHOD</name>
<gene>
    <name evidence="4" type="ORF">TOLI1172_LOCUS8214</name>
</gene>
<feature type="coiled-coil region" evidence="2">
    <location>
        <begin position="133"/>
        <end position="162"/>
    </location>
</feature>
<reference evidence="4" key="1">
    <citation type="submission" date="2021-01" db="EMBL/GenBank/DDBJ databases">
        <authorList>
            <person name="Corre E."/>
            <person name="Pelletier E."/>
            <person name="Niang G."/>
            <person name="Scheremetjew M."/>
            <person name="Finn R."/>
            <person name="Kale V."/>
            <person name="Holt S."/>
            <person name="Cochrane G."/>
            <person name="Meng A."/>
            <person name="Brown T."/>
            <person name="Cohen L."/>
        </authorList>
    </citation>
    <scope>NUCLEOTIDE SEQUENCE</scope>
    <source>
        <strain evidence="4">CCMP3278</strain>
    </source>
</reference>
<protein>
    <recommendedName>
        <fullName evidence="3">Galactosyltransferase C-terminal domain-containing protein</fullName>
    </recommendedName>
</protein>
<evidence type="ECO:0000256" key="1">
    <source>
        <dbReference type="ARBA" id="ARBA00022679"/>
    </source>
</evidence>
<keyword evidence="2" id="KW-0175">Coiled coil</keyword>
<dbReference type="EMBL" id="HBFP01011370">
    <property type="protein sequence ID" value="CAD8823816.1"/>
    <property type="molecule type" value="Transcribed_RNA"/>
</dbReference>
<dbReference type="Gene3D" id="3.90.550.10">
    <property type="entry name" value="Spore Coat Polysaccharide Biosynthesis Protein SpsA, Chain A"/>
    <property type="match status" value="1"/>
</dbReference>
<sequence>MTVSSYEYIDGFTNLYWGWGKEDDDFLRRIREELSDNFTMQRPPRRNESGSENDNYFYHFHGAESEAPRDRRSYYFNPEYKSRRVDRYNATQFTCERMYVMDEAEMAYKDLVIVDVQLTCNTTLSPACEEEYADAFFKQVEMEQQEVKKKQQEAKKKEELDK</sequence>
<evidence type="ECO:0000259" key="3">
    <source>
        <dbReference type="Pfam" id="PF02709"/>
    </source>
</evidence>
<dbReference type="InterPro" id="IPR027791">
    <property type="entry name" value="Galactosyl_T_C"/>
</dbReference>
<organism evidence="4">
    <name type="scientific">Timspurckia oligopyrenoides</name>
    <dbReference type="NCBI Taxonomy" id="708627"/>
    <lineage>
        <taxon>Eukaryota</taxon>
        <taxon>Rhodophyta</taxon>
        <taxon>Bangiophyceae</taxon>
        <taxon>Porphyridiales</taxon>
        <taxon>Porphyridiaceae</taxon>
        <taxon>Timspurckia</taxon>
    </lineage>
</organism>
<dbReference type="GO" id="GO:0016740">
    <property type="term" value="F:transferase activity"/>
    <property type="evidence" value="ECO:0007669"/>
    <property type="project" value="UniProtKB-KW"/>
</dbReference>
<evidence type="ECO:0000256" key="2">
    <source>
        <dbReference type="SAM" id="Coils"/>
    </source>
</evidence>
<feature type="domain" description="Galactosyltransferase C-terminal" evidence="3">
    <location>
        <begin position="1"/>
        <end position="45"/>
    </location>
</feature>
<proteinExistence type="predicted"/>